<feature type="domain" description="Bromo" evidence="6">
    <location>
        <begin position="586"/>
        <end position="656"/>
    </location>
</feature>
<dbReference type="AlphaFoldDB" id="A0AAD5S7Y4"/>
<protein>
    <submittedName>
        <fullName evidence="7">Bromodomain adjacent to zinc finger domain protein 2B</fullName>
    </submittedName>
</protein>
<keyword evidence="8" id="KW-1185">Reference proteome</keyword>
<dbReference type="PRINTS" id="PR00503">
    <property type="entry name" value="BROMODOMAIN"/>
</dbReference>
<dbReference type="Pfam" id="PF00439">
    <property type="entry name" value="Bromodomain"/>
    <property type="match status" value="1"/>
</dbReference>
<keyword evidence="1" id="KW-0808">Transferase</keyword>
<dbReference type="GO" id="GO:0000123">
    <property type="term" value="C:histone acetyltransferase complex"/>
    <property type="evidence" value="ECO:0007669"/>
    <property type="project" value="TreeGrafter"/>
</dbReference>
<evidence type="ECO:0000313" key="8">
    <source>
        <dbReference type="Proteomes" id="UP001212841"/>
    </source>
</evidence>
<evidence type="ECO:0000256" key="1">
    <source>
        <dbReference type="ARBA" id="ARBA00022679"/>
    </source>
</evidence>
<feature type="region of interest" description="Disordered" evidence="5">
    <location>
        <begin position="421"/>
        <end position="452"/>
    </location>
</feature>
<evidence type="ECO:0000259" key="6">
    <source>
        <dbReference type="PROSITE" id="PS50014"/>
    </source>
</evidence>
<accession>A0AAD5S7Y4</accession>
<organism evidence="7 8">
    <name type="scientific">Rhizophlyctis rosea</name>
    <dbReference type="NCBI Taxonomy" id="64517"/>
    <lineage>
        <taxon>Eukaryota</taxon>
        <taxon>Fungi</taxon>
        <taxon>Fungi incertae sedis</taxon>
        <taxon>Chytridiomycota</taxon>
        <taxon>Chytridiomycota incertae sedis</taxon>
        <taxon>Chytridiomycetes</taxon>
        <taxon>Rhizophlyctidales</taxon>
        <taxon>Rhizophlyctidaceae</taxon>
        <taxon>Rhizophlyctis</taxon>
    </lineage>
</organism>
<dbReference type="EMBL" id="JADGJD010001101">
    <property type="protein sequence ID" value="KAJ3046740.1"/>
    <property type="molecule type" value="Genomic_DNA"/>
</dbReference>
<keyword evidence="3" id="KW-0012">Acyltransferase</keyword>
<evidence type="ECO:0000256" key="5">
    <source>
        <dbReference type="SAM" id="MobiDB-lite"/>
    </source>
</evidence>
<sequence>MQTRSRTPSPCKLSTQSRKPPTPIPLTKVQQYINEPRSRPKHKVWVEIPCRHVSPPARQTHYNSSESERDWEDNEDGVTWNTRKRKGPGRPRGSTSKRQRFDDSEESDYSCYVSRGTNVGGVRRTKRQRVNLSTSVVTHDEKPRRRGVVKEDEVFYVPGPAVESLDVFDHPDFISFYMFCCTFAEEMQWVVRPIQWIHESLSNEENVFLIDIIIKLLALIPRGDEPRYSTWEHKLRQELAIRSSLEAWPEDVSFWQLDAIVKLTILNQLSQWAVDDQEACRAVDPKEMRVTALGTDSDGRAYWHFDVDSLDTRLYCEARTDFASQWHLVASEATGWERFLAGSKKCRWQIHRRLHSRMQGIWNRVAEKFEDDAEGGQSSAQKVLAERGIEKVGDDPRIYDHFAANINLHLGQEMMAVERAHREAEEAKKRQEQVAKRREARKAAKLAAAEEKKRIQMEEAAVPQERGTQTTKLASLPALSHGPMPAKGKDRVKQQQEWERARQIRKALSKAERNFSRDIRQLPQNHSTGPRWKRVPVVFDPNFTSVEHLIGRMDAWENVKFSKEIMDHEMDLTLTHACKHILDGLRRHQSHAVFLVPVDRLDFPEYYATVKWPMAIYTIYTNLMLSEYTRFFDFIKDTLLIFSNCKFFNDPDSDIVGECVDLEKEFFRILVGLDMIDEVG</sequence>
<dbReference type="SUPFAM" id="SSF47370">
    <property type="entry name" value="Bromodomain"/>
    <property type="match status" value="1"/>
</dbReference>
<dbReference type="CDD" id="cd04369">
    <property type="entry name" value="Bromodomain"/>
    <property type="match status" value="1"/>
</dbReference>
<dbReference type="GO" id="GO:0045944">
    <property type="term" value="P:positive regulation of transcription by RNA polymerase II"/>
    <property type="evidence" value="ECO:0007669"/>
    <property type="project" value="TreeGrafter"/>
</dbReference>
<dbReference type="InterPro" id="IPR001487">
    <property type="entry name" value="Bromodomain"/>
</dbReference>
<dbReference type="GO" id="GO:0010484">
    <property type="term" value="F:histone H3 acetyltransferase activity"/>
    <property type="evidence" value="ECO:0007669"/>
    <property type="project" value="TreeGrafter"/>
</dbReference>
<dbReference type="InterPro" id="IPR018359">
    <property type="entry name" value="Bromodomain_CS"/>
</dbReference>
<evidence type="ECO:0000256" key="2">
    <source>
        <dbReference type="ARBA" id="ARBA00023117"/>
    </source>
</evidence>
<evidence type="ECO:0000256" key="3">
    <source>
        <dbReference type="ARBA" id="ARBA00023315"/>
    </source>
</evidence>
<evidence type="ECO:0000313" key="7">
    <source>
        <dbReference type="EMBL" id="KAJ3046740.1"/>
    </source>
</evidence>
<evidence type="ECO:0000256" key="4">
    <source>
        <dbReference type="PROSITE-ProRule" id="PRU00035"/>
    </source>
</evidence>
<feature type="non-terminal residue" evidence="7">
    <location>
        <position position="680"/>
    </location>
</feature>
<dbReference type="PROSITE" id="PS50014">
    <property type="entry name" value="BROMODOMAIN_2"/>
    <property type="match status" value="1"/>
</dbReference>
<name>A0AAD5S7Y4_9FUNG</name>
<dbReference type="PANTHER" id="PTHR45750:SF3">
    <property type="entry name" value="HISTONE ACETYLTRANSFERASE"/>
    <property type="match status" value="1"/>
</dbReference>
<keyword evidence="2 4" id="KW-0103">Bromodomain</keyword>
<gene>
    <name evidence="7" type="primary">BAZ2B</name>
    <name evidence="7" type="ORF">HK097_000592</name>
</gene>
<dbReference type="Proteomes" id="UP001212841">
    <property type="component" value="Unassembled WGS sequence"/>
</dbReference>
<comment type="caution">
    <text evidence="7">The sequence shown here is derived from an EMBL/GenBank/DDBJ whole genome shotgun (WGS) entry which is preliminary data.</text>
</comment>
<feature type="region of interest" description="Disordered" evidence="5">
    <location>
        <begin position="1"/>
        <end position="102"/>
    </location>
</feature>
<dbReference type="PROSITE" id="PS00633">
    <property type="entry name" value="BROMODOMAIN_1"/>
    <property type="match status" value="1"/>
</dbReference>
<feature type="compositionally biased region" description="Basic and acidic residues" evidence="5">
    <location>
        <begin position="421"/>
        <end position="437"/>
    </location>
</feature>
<dbReference type="Gene3D" id="1.20.920.10">
    <property type="entry name" value="Bromodomain-like"/>
    <property type="match status" value="1"/>
</dbReference>
<proteinExistence type="predicted"/>
<feature type="compositionally biased region" description="Polar residues" evidence="5">
    <location>
        <begin position="1"/>
        <end position="19"/>
    </location>
</feature>
<dbReference type="InterPro" id="IPR036427">
    <property type="entry name" value="Bromodomain-like_sf"/>
</dbReference>
<dbReference type="InterPro" id="IPR037800">
    <property type="entry name" value="GCN5"/>
</dbReference>
<dbReference type="PANTHER" id="PTHR45750">
    <property type="entry name" value="GH11602P"/>
    <property type="match status" value="1"/>
</dbReference>
<reference evidence="7" key="1">
    <citation type="submission" date="2020-05" db="EMBL/GenBank/DDBJ databases">
        <title>Phylogenomic resolution of chytrid fungi.</title>
        <authorList>
            <person name="Stajich J.E."/>
            <person name="Amses K."/>
            <person name="Simmons R."/>
            <person name="Seto K."/>
            <person name="Myers J."/>
            <person name="Bonds A."/>
            <person name="Quandt C.A."/>
            <person name="Barry K."/>
            <person name="Liu P."/>
            <person name="Grigoriev I."/>
            <person name="Longcore J.E."/>
            <person name="James T.Y."/>
        </authorList>
    </citation>
    <scope>NUCLEOTIDE SEQUENCE</scope>
    <source>
        <strain evidence="7">JEL0318</strain>
    </source>
</reference>
<dbReference type="SMART" id="SM00297">
    <property type="entry name" value="BROMO"/>
    <property type="match status" value="1"/>
</dbReference>